<dbReference type="InterPro" id="IPR012481">
    <property type="entry name" value="KNTase_C"/>
</dbReference>
<protein>
    <submittedName>
        <fullName evidence="2">GrpB family protein</fullName>
    </submittedName>
</protein>
<keyword evidence="3" id="KW-1185">Reference proteome</keyword>
<evidence type="ECO:0000259" key="1">
    <source>
        <dbReference type="Pfam" id="PF07827"/>
    </source>
</evidence>
<dbReference type="PANTHER" id="PTHR34822:SF1">
    <property type="entry name" value="GRPB FAMILY PROTEIN"/>
    <property type="match status" value="1"/>
</dbReference>
<dbReference type="SUPFAM" id="SSF81593">
    <property type="entry name" value="Nucleotidyltransferase substrate binding subunit/domain"/>
    <property type="match status" value="1"/>
</dbReference>
<dbReference type="Gene3D" id="1.20.120.330">
    <property type="entry name" value="Nucleotidyltransferases domain 2"/>
    <property type="match status" value="1"/>
</dbReference>
<dbReference type="CDD" id="cd05397">
    <property type="entry name" value="NT_Pol-beta-like"/>
    <property type="match status" value="1"/>
</dbReference>
<dbReference type="Gene3D" id="3.30.460.10">
    <property type="entry name" value="Beta Polymerase, domain 2"/>
    <property type="match status" value="2"/>
</dbReference>
<dbReference type="RefSeq" id="WP_088076981.1">
    <property type="nucleotide sequence ID" value="NZ_JAHQCR010000059.1"/>
</dbReference>
<proteinExistence type="predicted"/>
<dbReference type="InterPro" id="IPR043519">
    <property type="entry name" value="NT_sf"/>
</dbReference>
<dbReference type="InterPro" id="IPR007344">
    <property type="entry name" value="GrpB/CoaE"/>
</dbReference>
<feature type="domain" description="Kanamycin nucleotidyltransferase C-terminal" evidence="1">
    <location>
        <begin position="296"/>
        <end position="424"/>
    </location>
</feature>
<dbReference type="Pfam" id="PF04229">
    <property type="entry name" value="GrpB"/>
    <property type="match status" value="1"/>
</dbReference>
<dbReference type="Pfam" id="PF07827">
    <property type="entry name" value="KNTase_C"/>
    <property type="match status" value="1"/>
</dbReference>
<name>A0ABS6JWX8_9BACI</name>
<sequence>MSEIVTFSDEKIFRRKVHEVLKKHRSLIESKLPYAEIIHVGSTAVEGSLTKGDVDLQVRVPQSDFSQAKERLREMYDVNEGSSQTSYFCAFEDPDEILPLGVQLTVTSSDVDHFWLLTKFFRVHPDYLKEYNKLKEKHNGKNIDKYREEKGRFIEEIFASDSYQEFINRFGVTNNWSKGDILPFPAATSRDEKMEMIDEITDRLFKKYEGNILAIGVYGSVGAGSDGPYSDIEMHVITRDGFSIEGYEFIYDKFKIEISTEQKSTFFKKAMEVDESWAITAGVYINIHAIFDPGNIFEEVKGYPFKVSDEAMKEVMREFMIWEPYETIGKIRNSFKNENLNYIPLGAKDLAWQTAKLIGLANRQIYSTRARTFEESLAMSSKPQGYDELVKKVMEGKLDSKEQIYSLCENLWVGLNNWYKELGIEYRSEQLPF</sequence>
<evidence type="ECO:0000313" key="3">
    <source>
        <dbReference type="Proteomes" id="UP000790580"/>
    </source>
</evidence>
<dbReference type="PANTHER" id="PTHR34822">
    <property type="entry name" value="GRPB DOMAIN PROTEIN (AFU_ORTHOLOGUE AFUA_1G01530)"/>
    <property type="match status" value="1"/>
</dbReference>
<comment type="caution">
    <text evidence="2">The sequence shown here is derived from an EMBL/GenBank/DDBJ whole genome shotgun (WGS) entry which is preliminary data.</text>
</comment>
<gene>
    <name evidence="2" type="ORF">KS407_15070</name>
</gene>
<dbReference type="SUPFAM" id="SSF81301">
    <property type="entry name" value="Nucleotidyltransferase"/>
    <property type="match status" value="2"/>
</dbReference>
<dbReference type="Proteomes" id="UP000790580">
    <property type="component" value="Unassembled WGS sequence"/>
</dbReference>
<evidence type="ECO:0000313" key="2">
    <source>
        <dbReference type="EMBL" id="MBU9722737.1"/>
    </source>
</evidence>
<organism evidence="2 3">
    <name type="scientific">Evansella alkalicola</name>
    <dbReference type="NCBI Taxonomy" id="745819"/>
    <lineage>
        <taxon>Bacteria</taxon>
        <taxon>Bacillati</taxon>
        <taxon>Bacillota</taxon>
        <taxon>Bacilli</taxon>
        <taxon>Bacillales</taxon>
        <taxon>Bacillaceae</taxon>
        <taxon>Evansella</taxon>
    </lineage>
</organism>
<reference evidence="2 3" key="1">
    <citation type="submission" date="2021-06" db="EMBL/GenBank/DDBJ databases">
        <title>Bacillus sp. RD4P76, an endophyte from a halophyte.</title>
        <authorList>
            <person name="Sun J.-Q."/>
        </authorList>
    </citation>
    <scope>NUCLEOTIDE SEQUENCE [LARGE SCALE GENOMIC DNA]</scope>
    <source>
        <strain evidence="2 3">JCM 17098</strain>
    </source>
</reference>
<dbReference type="EMBL" id="JAHQCR010000059">
    <property type="protein sequence ID" value="MBU9722737.1"/>
    <property type="molecule type" value="Genomic_DNA"/>
</dbReference>
<accession>A0ABS6JWX8</accession>